<gene>
    <name evidence="2" type="ORF">IC007_2116</name>
</gene>
<protein>
    <recommendedName>
        <fullName evidence="4">DUF1404 domain-containing protein</fullName>
    </recommendedName>
</protein>
<name>A0A510E4V7_9CREN</name>
<keyword evidence="1" id="KW-1133">Transmembrane helix</keyword>
<feature type="transmembrane region" description="Helical" evidence="1">
    <location>
        <begin position="97"/>
        <end position="114"/>
    </location>
</feature>
<feature type="transmembrane region" description="Helical" evidence="1">
    <location>
        <begin position="12"/>
        <end position="29"/>
    </location>
</feature>
<feature type="transmembrane region" description="Helical" evidence="1">
    <location>
        <begin position="41"/>
        <end position="59"/>
    </location>
</feature>
<evidence type="ECO:0008006" key="4">
    <source>
        <dbReference type="Google" id="ProtNLM"/>
    </source>
</evidence>
<evidence type="ECO:0000313" key="3">
    <source>
        <dbReference type="Proteomes" id="UP000325030"/>
    </source>
</evidence>
<sequence length="188" mass="20882">MKVLNRDQMKISNFIAPVVLIGLAVNPFTETVEFHQEFVFMLSHYALFIGGFLLAYKILKLPSYAILGGAFLAVFWHVPYFFALAGAFPVFRALNDATLIIGGILAGGSLHALNNGIRLSLLIAWMGADSVLAIILLAGWPPYSNLVYPFSPFSEPQEFLTGLSMFFIMFVIFLVAIANFLRTTFKMM</sequence>
<feature type="transmembrane region" description="Helical" evidence="1">
    <location>
        <begin position="160"/>
        <end position="181"/>
    </location>
</feature>
<reference evidence="3" key="1">
    <citation type="submission" date="2018-09" db="EMBL/GenBank/DDBJ databases">
        <title>Complete Genome Sequencing of Sulfolobus sp. JCM 16834.</title>
        <authorList>
            <person name="Kato S."/>
            <person name="Itoh T."/>
            <person name="Ohkuma M."/>
        </authorList>
    </citation>
    <scope>NUCLEOTIDE SEQUENCE [LARGE SCALE GENOMIC DNA]</scope>
    <source>
        <strain evidence="3">IC-007</strain>
    </source>
</reference>
<dbReference type="Pfam" id="PF07185">
    <property type="entry name" value="DUF1404"/>
    <property type="match status" value="1"/>
</dbReference>
<accession>A0A510E4V7</accession>
<dbReference type="EMBL" id="AP018930">
    <property type="protein sequence ID" value="BBG27562.1"/>
    <property type="molecule type" value="Genomic_DNA"/>
</dbReference>
<feature type="transmembrane region" description="Helical" evidence="1">
    <location>
        <begin position="121"/>
        <end position="140"/>
    </location>
</feature>
<dbReference type="AlphaFoldDB" id="A0A510E4V7"/>
<organism evidence="2 3">
    <name type="scientific">Sulfuracidifex tepidarius</name>
    <dbReference type="NCBI Taxonomy" id="1294262"/>
    <lineage>
        <taxon>Archaea</taxon>
        <taxon>Thermoproteota</taxon>
        <taxon>Thermoprotei</taxon>
        <taxon>Sulfolobales</taxon>
        <taxon>Sulfolobaceae</taxon>
        <taxon>Sulfuracidifex</taxon>
    </lineage>
</organism>
<proteinExistence type="predicted"/>
<evidence type="ECO:0000256" key="1">
    <source>
        <dbReference type="SAM" id="Phobius"/>
    </source>
</evidence>
<dbReference type="Proteomes" id="UP000325030">
    <property type="component" value="Chromosome"/>
</dbReference>
<keyword evidence="1" id="KW-0472">Membrane</keyword>
<dbReference type="InterPro" id="IPR009844">
    <property type="entry name" value="DUF1404"/>
</dbReference>
<keyword evidence="1" id="KW-0812">Transmembrane</keyword>
<feature type="transmembrane region" description="Helical" evidence="1">
    <location>
        <begin position="66"/>
        <end position="91"/>
    </location>
</feature>
<evidence type="ECO:0000313" key="2">
    <source>
        <dbReference type="EMBL" id="BBG27562.1"/>
    </source>
</evidence>